<organism evidence="4 5">
    <name type="scientific">Solidesulfovibrio fructosivorans JJ]</name>
    <dbReference type="NCBI Taxonomy" id="596151"/>
    <lineage>
        <taxon>Bacteria</taxon>
        <taxon>Pseudomonadati</taxon>
        <taxon>Thermodesulfobacteriota</taxon>
        <taxon>Desulfovibrionia</taxon>
        <taxon>Desulfovibrionales</taxon>
        <taxon>Desulfovibrionaceae</taxon>
        <taxon>Solidesulfovibrio</taxon>
    </lineage>
</organism>
<evidence type="ECO:0000256" key="2">
    <source>
        <dbReference type="SAM" id="SignalP"/>
    </source>
</evidence>
<reference evidence="4 5" key="1">
    <citation type="submission" date="2010-08" db="EMBL/GenBank/DDBJ databases">
        <title>The draft genome of Desulfovibrio fructosovorans JJ.</title>
        <authorList>
            <consortium name="US DOE Joint Genome Institute (JGI-PGF)"/>
            <person name="Lucas S."/>
            <person name="Copeland A."/>
            <person name="Lapidus A."/>
            <person name="Cheng J.-F."/>
            <person name="Bruce D."/>
            <person name="Goodwin L."/>
            <person name="Pitluck S."/>
            <person name="Land M.L."/>
            <person name="Hauser L."/>
            <person name="Chang Y.-J."/>
            <person name="Jeffries C."/>
            <person name="Wall J.D."/>
            <person name="Stahl D.A."/>
            <person name="Arkin A.P."/>
            <person name="Dehal P."/>
            <person name="Stolyar S.M."/>
            <person name="Hazen T.C."/>
            <person name="Woyke T.J."/>
        </authorList>
    </citation>
    <scope>NUCLEOTIDE SEQUENCE [LARGE SCALE GENOMIC DNA]</scope>
    <source>
        <strain evidence="4 5">JJ</strain>
    </source>
</reference>
<dbReference type="Gene3D" id="3.40.190.10">
    <property type="entry name" value="Periplasmic binding protein-like II"/>
    <property type="match status" value="2"/>
</dbReference>
<dbReference type="STRING" id="596151.DesfrDRAFT_2262"/>
<dbReference type="EMBL" id="AECZ01000013">
    <property type="protein sequence ID" value="EFL51103.1"/>
    <property type="molecule type" value="Genomic_DNA"/>
</dbReference>
<proteinExistence type="predicted"/>
<feature type="chain" id="PRO_5003148231" evidence="2">
    <location>
        <begin position="22"/>
        <end position="246"/>
    </location>
</feature>
<gene>
    <name evidence="4" type="ORF">DesfrDRAFT_2262</name>
</gene>
<name>E1JX29_SOLFR</name>
<dbReference type="PANTHER" id="PTHR35936">
    <property type="entry name" value="MEMBRANE-BOUND LYTIC MUREIN TRANSGLYCOSYLASE F"/>
    <property type="match status" value="1"/>
</dbReference>
<feature type="domain" description="Solute-binding protein family 3/N-terminal" evidence="3">
    <location>
        <begin position="23"/>
        <end position="245"/>
    </location>
</feature>
<dbReference type="Pfam" id="PF00497">
    <property type="entry name" value="SBP_bac_3"/>
    <property type="match status" value="1"/>
</dbReference>
<evidence type="ECO:0000313" key="5">
    <source>
        <dbReference type="Proteomes" id="UP000006250"/>
    </source>
</evidence>
<feature type="signal peptide" evidence="2">
    <location>
        <begin position="1"/>
        <end position="21"/>
    </location>
</feature>
<comment type="caution">
    <text evidence="4">The sequence shown here is derived from an EMBL/GenBank/DDBJ whole genome shotgun (WGS) entry which is preliminary data.</text>
</comment>
<dbReference type="CDD" id="cd13624">
    <property type="entry name" value="PBP2_Arg_Lys_His"/>
    <property type="match status" value="1"/>
</dbReference>
<dbReference type="AlphaFoldDB" id="E1JX29"/>
<dbReference type="InterPro" id="IPR001638">
    <property type="entry name" value="Solute-binding_3/MltF_N"/>
</dbReference>
<dbReference type="SMART" id="SM00062">
    <property type="entry name" value="PBPb"/>
    <property type="match status" value="1"/>
</dbReference>
<dbReference type="Proteomes" id="UP000006250">
    <property type="component" value="Unassembled WGS sequence"/>
</dbReference>
<accession>E1JX29</accession>
<keyword evidence="1 2" id="KW-0732">Signal</keyword>
<sequence length="246" mass="26608" precursor="true">MVKKFILALALVAMTASPSLAKTIVFATDATWPPMEFVNADKQISGYAIEYMKAAAKEAGFTAEFKAVPWDGIFAGLAAGKYNAICSSVTITPERKKSMDFSTPYFKVRQALVVPAKSAAKCIDDMKGKTLGAQISTTGHFAIKKAEGVKDKSYDEVGLAFEDLYNGRIDGVVCDDPVAAQYALQNEKYKHSLKIACIIEAGDEYYGIAVKKGDKEDLDLINKGIEAVKKKGIDKQLLAKWIGGGK</sequence>
<evidence type="ECO:0000313" key="4">
    <source>
        <dbReference type="EMBL" id="EFL51103.1"/>
    </source>
</evidence>
<keyword evidence="5" id="KW-1185">Reference proteome</keyword>
<evidence type="ECO:0000256" key="1">
    <source>
        <dbReference type="ARBA" id="ARBA00022729"/>
    </source>
</evidence>
<dbReference type="RefSeq" id="WP_005993916.1">
    <property type="nucleotide sequence ID" value="NZ_AECZ01000013.1"/>
</dbReference>
<evidence type="ECO:0000259" key="3">
    <source>
        <dbReference type="SMART" id="SM00062"/>
    </source>
</evidence>
<dbReference type="SUPFAM" id="SSF53850">
    <property type="entry name" value="Periplasmic binding protein-like II"/>
    <property type="match status" value="1"/>
</dbReference>
<dbReference type="eggNOG" id="COG0834">
    <property type="taxonomic scope" value="Bacteria"/>
</dbReference>
<dbReference type="OrthoDB" id="368476at2"/>
<protein>
    <submittedName>
        <fullName evidence="4">Extracellular solute-binding protein family 3</fullName>
    </submittedName>
</protein>
<dbReference type="PANTHER" id="PTHR35936:SF17">
    <property type="entry name" value="ARGININE-BINDING EXTRACELLULAR PROTEIN ARTP"/>
    <property type="match status" value="1"/>
</dbReference>